<dbReference type="Gene3D" id="4.10.280.10">
    <property type="entry name" value="Helix-loop-helix DNA-binding domain"/>
    <property type="match status" value="1"/>
</dbReference>
<proteinExistence type="predicted"/>
<evidence type="ECO:0000256" key="4">
    <source>
        <dbReference type="ARBA" id="ARBA00023242"/>
    </source>
</evidence>
<evidence type="ECO:0000313" key="6">
    <source>
        <dbReference type="EnsemblMetazoa" id="XP_022645424"/>
    </source>
</evidence>
<dbReference type="KEGG" id="vde:111243712"/>
<dbReference type="SUPFAM" id="SSF47459">
    <property type="entry name" value="HLH, helix-loop-helix DNA-binding domain"/>
    <property type="match status" value="1"/>
</dbReference>
<accession>A0A7M7J132</accession>
<evidence type="ECO:0000256" key="3">
    <source>
        <dbReference type="ARBA" id="ARBA00023125"/>
    </source>
</evidence>
<keyword evidence="7" id="KW-1185">Reference proteome</keyword>
<dbReference type="InterPro" id="IPR015660">
    <property type="entry name" value="MASH1/Ascl1a-like"/>
</dbReference>
<dbReference type="FunFam" id="4.10.280.10:FF:000029">
    <property type="entry name" value="Achaete-scute family bHLH transcription factor 1"/>
    <property type="match status" value="1"/>
</dbReference>
<dbReference type="GO" id="GO:0000977">
    <property type="term" value="F:RNA polymerase II transcription regulatory region sequence-specific DNA binding"/>
    <property type="evidence" value="ECO:0007669"/>
    <property type="project" value="TreeGrafter"/>
</dbReference>
<dbReference type="PANTHER" id="PTHR13935">
    <property type="entry name" value="ACHAETE-SCUTE TRANSCRIPTION FACTOR-RELATED"/>
    <property type="match status" value="1"/>
</dbReference>
<evidence type="ECO:0000259" key="5">
    <source>
        <dbReference type="PROSITE" id="PS50888"/>
    </source>
</evidence>
<dbReference type="SMART" id="SM00353">
    <property type="entry name" value="HLH"/>
    <property type="match status" value="1"/>
</dbReference>
<evidence type="ECO:0000256" key="2">
    <source>
        <dbReference type="ARBA" id="ARBA00022902"/>
    </source>
</evidence>
<sequence length="218" mass="24122">MDNALMSLRALNGSDMKTAKLSFRRCSNIAPGYKAAVERRNERERNRVRQVNNGFVVLRQRIPFAKANKKMSKVETLRCAVDYIRQLQQLLTMDESIFGSSACPANHNSSEVSTVVNPAPEALSSPLAESNPVIPSSSSPNMMRNSSIASITSFHDADFGVPIDLQPPCSTMACYSRTDSPLSSHSVETSCETPTTISTANNSYQQFPPEQQLWYDCY</sequence>
<dbReference type="RefSeq" id="XP_022645424.1">
    <property type="nucleotide sequence ID" value="XM_022789689.1"/>
</dbReference>
<feature type="domain" description="BHLH" evidence="5">
    <location>
        <begin position="35"/>
        <end position="87"/>
    </location>
</feature>
<dbReference type="PANTHER" id="PTHR13935:SF106">
    <property type="entry name" value="ACHAETE-SCUTE COMPLEX PROTEIN T5-RELATED"/>
    <property type="match status" value="1"/>
</dbReference>
<dbReference type="OrthoDB" id="5976910at2759"/>
<dbReference type="GO" id="GO:0007399">
    <property type="term" value="P:nervous system development"/>
    <property type="evidence" value="ECO:0007669"/>
    <property type="project" value="UniProtKB-KW"/>
</dbReference>
<name>A0A7M7J132_VARDE</name>
<keyword evidence="2" id="KW-0524">Neurogenesis</keyword>
<dbReference type="InParanoid" id="A0A7M7J132"/>
<dbReference type="Pfam" id="PF00010">
    <property type="entry name" value="HLH"/>
    <property type="match status" value="1"/>
</dbReference>
<dbReference type="AlphaFoldDB" id="A0A7M7J132"/>
<dbReference type="InterPro" id="IPR011598">
    <property type="entry name" value="bHLH_dom"/>
</dbReference>
<dbReference type="FunCoup" id="A0A7M7J132">
    <property type="interactions" value="1"/>
</dbReference>
<protein>
    <recommendedName>
        <fullName evidence="5">BHLH domain-containing protein</fullName>
    </recommendedName>
</protein>
<dbReference type="GO" id="GO:0046983">
    <property type="term" value="F:protein dimerization activity"/>
    <property type="evidence" value="ECO:0007669"/>
    <property type="project" value="InterPro"/>
</dbReference>
<evidence type="ECO:0000313" key="7">
    <source>
        <dbReference type="Proteomes" id="UP000594260"/>
    </source>
</evidence>
<keyword evidence="3" id="KW-0238">DNA-binding</keyword>
<evidence type="ECO:0000256" key="1">
    <source>
        <dbReference type="ARBA" id="ARBA00004123"/>
    </source>
</evidence>
<organism evidence="6 7">
    <name type="scientific">Varroa destructor</name>
    <name type="common">Honeybee mite</name>
    <dbReference type="NCBI Taxonomy" id="109461"/>
    <lineage>
        <taxon>Eukaryota</taxon>
        <taxon>Metazoa</taxon>
        <taxon>Ecdysozoa</taxon>
        <taxon>Arthropoda</taxon>
        <taxon>Chelicerata</taxon>
        <taxon>Arachnida</taxon>
        <taxon>Acari</taxon>
        <taxon>Parasitiformes</taxon>
        <taxon>Mesostigmata</taxon>
        <taxon>Gamasina</taxon>
        <taxon>Dermanyssoidea</taxon>
        <taxon>Varroidae</taxon>
        <taxon>Varroa</taxon>
    </lineage>
</organism>
<dbReference type="PROSITE" id="PS50888">
    <property type="entry name" value="BHLH"/>
    <property type="match status" value="1"/>
</dbReference>
<dbReference type="EnsemblMetazoa" id="XM_022789689">
    <property type="protein sequence ID" value="XP_022645424"/>
    <property type="gene ID" value="LOC111243712"/>
</dbReference>
<keyword evidence="4" id="KW-0539">Nucleus</keyword>
<dbReference type="GO" id="GO:0000981">
    <property type="term" value="F:DNA-binding transcription factor activity, RNA polymerase II-specific"/>
    <property type="evidence" value="ECO:0007669"/>
    <property type="project" value="TreeGrafter"/>
</dbReference>
<dbReference type="GeneID" id="111243712"/>
<comment type="subcellular location">
    <subcellularLocation>
        <location evidence="1">Nucleus</location>
    </subcellularLocation>
</comment>
<dbReference type="InterPro" id="IPR036638">
    <property type="entry name" value="HLH_DNA-bd_sf"/>
</dbReference>
<dbReference type="Proteomes" id="UP000594260">
    <property type="component" value="Unplaced"/>
</dbReference>
<dbReference type="GO" id="GO:0090575">
    <property type="term" value="C:RNA polymerase II transcription regulator complex"/>
    <property type="evidence" value="ECO:0007669"/>
    <property type="project" value="TreeGrafter"/>
</dbReference>
<reference evidence="6" key="1">
    <citation type="submission" date="2021-01" db="UniProtKB">
        <authorList>
            <consortium name="EnsemblMetazoa"/>
        </authorList>
    </citation>
    <scope>IDENTIFICATION</scope>
</reference>